<accession>A0ABU0IYZ4</accession>
<name>A0ABU0IYZ4_9CAUL</name>
<evidence type="ECO:0000313" key="2">
    <source>
        <dbReference type="Proteomes" id="UP001228905"/>
    </source>
</evidence>
<dbReference type="RefSeq" id="WP_307352674.1">
    <property type="nucleotide sequence ID" value="NZ_JAUSVS010000012.1"/>
</dbReference>
<evidence type="ECO:0000313" key="1">
    <source>
        <dbReference type="EMBL" id="MDQ0466560.1"/>
    </source>
</evidence>
<dbReference type="EMBL" id="JAUSVS010000012">
    <property type="protein sequence ID" value="MDQ0466560.1"/>
    <property type="molecule type" value="Genomic_DNA"/>
</dbReference>
<gene>
    <name evidence="1" type="ORF">QO010_004355</name>
</gene>
<proteinExistence type="predicted"/>
<reference evidence="1 2" key="1">
    <citation type="submission" date="2023-07" db="EMBL/GenBank/DDBJ databases">
        <title>Genomic Encyclopedia of Type Strains, Phase IV (KMG-IV): sequencing the most valuable type-strain genomes for metagenomic binning, comparative biology and taxonomic classification.</title>
        <authorList>
            <person name="Goeker M."/>
        </authorList>
    </citation>
    <scope>NUCLEOTIDE SEQUENCE [LARGE SCALE GENOMIC DNA]</scope>
    <source>
        <strain evidence="1 2">DSM 18695</strain>
    </source>
</reference>
<sequence length="89" mass="9825">MASAGPRLKHETFERLREQIATASALCSEDQLLELADGLHAAIRRRHGERGRSYEAPALQRLRERLSLSGNWPEWLTGAPFGGGSEARG</sequence>
<comment type="caution">
    <text evidence="1">The sequence shown here is derived from an EMBL/GenBank/DDBJ whole genome shotgun (WGS) entry which is preliminary data.</text>
</comment>
<protein>
    <submittedName>
        <fullName evidence="1">Uncharacterized protein</fullName>
    </submittedName>
</protein>
<keyword evidence="2" id="KW-1185">Reference proteome</keyword>
<dbReference type="Proteomes" id="UP001228905">
    <property type="component" value="Unassembled WGS sequence"/>
</dbReference>
<organism evidence="1 2">
    <name type="scientific">Caulobacter ginsengisoli</name>
    <dbReference type="NCBI Taxonomy" id="400775"/>
    <lineage>
        <taxon>Bacteria</taxon>
        <taxon>Pseudomonadati</taxon>
        <taxon>Pseudomonadota</taxon>
        <taxon>Alphaproteobacteria</taxon>
        <taxon>Caulobacterales</taxon>
        <taxon>Caulobacteraceae</taxon>
        <taxon>Caulobacter</taxon>
    </lineage>
</organism>